<dbReference type="HOGENOM" id="CLU_091323_0_0_7"/>
<dbReference type="KEGG" id="sat:SYN_01259"/>
<dbReference type="InParanoid" id="Q2LWA8"/>
<dbReference type="Pfam" id="PF07021">
    <property type="entry name" value="MetW"/>
    <property type="match status" value="1"/>
</dbReference>
<keyword evidence="1" id="KW-0808">Transferase</keyword>
<sequence>MNVRQKENPIPPDYRIIAEMIHPSARILDLGCGTGDLMAFLARSRNTRGQGIEINESAVYECVKKGLSVCHDDIESGLLEYPDKSFDYVILNQSMQEVRNADALLADALRVGRRVIVGFPNFAEISSRFRLFFQGRSPVTEALPYRWYDSPNVRFLSISDFRNFCERKGIKVLQTRYLRGQRIVACRPNLLAELAVFLLTVDKSFQN</sequence>
<dbReference type="PANTHER" id="PTHR43861">
    <property type="entry name" value="TRANS-ACONITATE 2-METHYLTRANSFERASE-RELATED"/>
    <property type="match status" value="1"/>
</dbReference>
<dbReference type="GO" id="GO:0032259">
    <property type="term" value="P:methylation"/>
    <property type="evidence" value="ECO:0007669"/>
    <property type="project" value="UniProtKB-KW"/>
</dbReference>
<dbReference type="EMBL" id="CP000252">
    <property type="protein sequence ID" value="ABC78369.1"/>
    <property type="molecule type" value="Genomic_DNA"/>
</dbReference>
<dbReference type="SUPFAM" id="SSF53335">
    <property type="entry name" value="S-adenosyl-L-methionine-dependent methyltransferases"/>
    <property type="match status" value="1"/>
</dbReference>
<dbReference type="RefSeq" id="WP_011418388.1">
    <property type="nucleotide sequence ID" value="NC_007759.1"/>
</dbReference>
<proteinExistence type="predicted"/>
<evidence type="ECO:0000313" key="1">
    <source>
        <dbReference type="EMBL" id="ABC78369.1"/>
    </source>
</evidence>
<dbReference type="OrthoDB" id="9792690at2"/>
<dbReference type="Proteomes" id="UP000001933">
    <property type="component" value="Chromosome"/>
</dbReference>
<keyword evidence="1" id="KW-0489">Methyltransferase</keyword>
<dbReference type="EC" id="2.1.1.-" evidence="1"/>
<organism evidence="1 2">
    <name type="scientific">Syntrophus aciditrophicus (strain SB)</name>
    <dbReference type="NCBI Taxonomy" id="56780"/>
    <lineage>
        <taxon>Bacteria</taxon>
        <taxon>Pseudomonadati</taxon>
        <taxon>Thermodesulfobacteriota</taxon>
        <taxon>Syntrophia</taxon>
        <taxon>Syntrophales</taxon>
        <taxon>Syntrophaceae</taxon>
        <taxon>Syntrophus</taxon>
    </lineage>
</organism>
<dbReference type="DNASU" id="3882785"/>
<dbReference type="CDD" id="cd02440">
    <property type="entry name" value="AdoMet_MTases"/>
    <property type="match status" value="1"/>
</dbReference>
<dbReference type="PANTHER" id="PTHR43861:SF1">
    <property type="entry name" value="TRANS-ACONITATE 2-METHYLTRANSFERASE"/>
    <property type="match status" value="1"/>
</dbReference>
<dbReference type="InterPro" id="IPR010743">
    <property type="entry name" value="Methionine_synth_MetW"/>
</dbReference>
<dbReference type="GO" id="GO:0008168">
    <property type="term" value="F:methyltransferase activity"/>
    <property type="evidence" value="ECO:0007669"/>
    <property type="project" value="UniProtKB-KW"/>
</dbReference>
<reference evidence="1 2" key="1">
    <citation type="journal article" date="2007" name="Proc. Natl. Acad. Sci. U.S.A.">
        <title>The genome of Syntrophus aciditrophicus: life at the thermodynamic limit of microbial growth.</title>
        <authorList>
            <person name="McInerney M.J."/>
            <person name="Rohlin L."/>
            <person name="Mouttaki H."/>
            <person name="Kim U."/>
            <person name="Krupp R.S."/>
            <person name="Rios-Hernandez L."/>
            <person name="Sieber J."/>
            <person name="Struchtemeyer C.G."/>
            <person name="Bhattacharyya A."/>
            <person name="Campbell J.W."/>
            <person name="Gunsalus R.P."/>
        </authorList>
    </citation>
    <scope>NUCLEOTIDE SEQUENCE [LARGE SCALE GENOMIC DNA]</scope>
    <source>
        <strain evidence="1 2">SB</strain>
    </source>
</reference>
<accession>Q2LWA8</accession>
<name>Q2LWA8_SYNAS</name>
<dbReference type="NCBIfam" id="TIGR02081">
    <property type="entry name" value="metW"/>
    <property type="match status" value="1"/>
</dbReference>
<keyword evidence="2" id="KW-1185">Reference proteome</keyword>
<dbReference type="STRING" id="56780.SYN_01259"/>
<dbReference type="Gene3D" id="3.40.50.150">
    <property type="entry name" value="Vaccinia Virus protein VP39"/>
    <property type="match status" value="1"/>
</dbReference>
<dbReference type="InterPro" id="IPR029063">
    <property type="entry name" value="SAM-dependent_MTases_sf"/>
</dbReference>
<dbReference type="eggNOG" id="COG2226">
    <property type="taxonomic scope" value="Bacteria"/>
</dbReference>
<dbReference type="AlphaFoldDB" id="Q2LWA8"/>
<gene>
    <name evidence="1" type="ORF">SYN_01259</name>
</gene>
<protein>
    <submittedName>
        <fullName evidence="1">Methyltransferase</fullName>
        <ecNumber evidence="1">2.1.1.-</ecNumber>
    </submittedName>
</protein>
<evidence type="ECO:0000313" key="2">
    <source>
        <dbReference type="Proteomes" id="UP000001933"/>
    </source>
</evidence>